<keyword evidence="2" id="KW-1185">Reference proteome</keyword>
<accession>W9CJL9</accession>
<reference evidence="1 2" key="1">
    <citation type="journal article" date="2014" name="Genome Announc.">
        <title>Draft genome sequence of Sclerotinia borealis, a psychrophilic plant pathogenic fungus.</title>
        <authorList>
            <person name="Mardanov A.V."/>
            <person name="Beletsky A.V."/>
            <person name="Kadnikov V.V."/>
            <person name="Ignatov A.N."/>
            <person name="Ravin N.V."/>
        </authorList>
    </citation>
    <scope>NUCLEOTIDE SEQUENCE [LARGE SCALE GENOMIC DNA]</scope>
    <source>
        <strain evidence="2">F-4157</strain>
    </source>
</reference>
<evidence type="ECO:0008006" key="3">
    <source>
        <dbReference type="Google" id="ProtNLM"/>
    </source>
</evidence>
<protein>
    <recommendedName>
        <fullName evidence="3">Heterokaryon incompatibility domain-containing protein</fullName>
    </recommendedName>
</protein>
<evidence type="ECO:0000313" key="2">
    <source>
        <dbReference type="Proteomes" id="UP000019487"/>
    </source>
</evidence>
<comment type="caution">
    <text evidence="1">The sequence shown here is derived from an EMBL/GenBank/DDBJ whole genome shotgun (WGS) entry which is preliminary data.</text>
</comment>
<sequence>MSEYLSWANLDLAILSKEDVPGLENLAIISPSTGSNQSLQLAAQWLEVCNDSHSTCQCEISSEGAEILPTRLIDIGTEDSVITPRLYAKDGNEGMFRDRDPLKIQQDWCNLMGPETSQIYCVINRAFWSNEVNFSALPSRAWVCQERFLSKRNLHFAHQQLIWECRQKGASETFPKGFPKDCFQSDLKSELLKASHSNNSDHSSNFRQPRAVWWRLVQSYSNGDLTYQTDKLVAIGGLAAAVHQSIGGKYLAGLWENHLPYGLVWRRIGKPEVSAFVLSTASTGPQTFIAPSWSWASLNSEVSMFPTNSENRDDLCRISESHVDLASGDPYGQVRGGYIKVTGKLARAEYNDTCIFVQTSNEVAPVLLEFNNFLWDYTDMTALNQVDFIYLMPVHETFSNDGPRRQVDGLVIYQTGRSDGEFRRSGAFTLLDAFSCRELESGCKAFRNFFEGNKTSGIEQDGDGNFTITII</sequence>
<name>W9CJL9_SCLBF</name>
<dbReference type="PANTHER" id="PTHR33112">
    <property type="entry name" value="DOMAIN PROTEIN, PUTATIVE-RELATED"/>
    <property type="match status" value="1"/>
</dbReference>
<dbReference type="PANTHER" id="PTHR33112:SF10">
    <property type="entry name" value="TOL"/>
    <property type="match status" value="1"/>
</dbReference>
<dbReference type="HOGENOM" id="CLU_002639_5_6_1"/>
<gene>
    <name evidence="1" type="ORF">SBOR_2654</name>
</gene>
<proteinExistence type="predicted"/>
<dbReference type="OrthoDB" id="3560191at2759"/>
<evidence type="ECO:0000313" key="1">
    <source>
        <dbReference type="EMBL" id="ESZ96972.1"/>
    </source>
</evidence>
<dbReference type="Proteomes" id="UP000019487">
    <property type="component" value="Unassembled WGS sequence"/>
</dbReference>
<dbReference type="EMBL" id="AYSA01000111">
    <property type="protein sequence ID" value="ESZ96972.1"/>
    <property type="molecule type" value="Genomic_DNA"/>
</dbReference>
<organism evidence="1 2">
    <name type="scientific">Sclerotinia borealis (strain F-4128)</name>
    <dbReference type="NCBI Taxonomy" id="1432307"/>
    <lineage>
        <taxon>Eukaryota</taxon>
        <taxon>Fungi</taxon>
        <taxon>Dikarya</taxon>
        <taxon>Ascomycota</taxon>
        <taxon>Pezizomycotina</taxon>
        <taxon>Leotiomycetes</taxon>
        <taxon>Helotiales</taxon>
        <taxon>Sclerotiniaceae</taxon>
        <taxon>Sclerotinia</taxon>
    </lineage>
</organism>
<dbReference type="STRING" id="1432307.W9CJL9"/>
<dbReference type="AlphaFoldDB" id="W9CJL9"/>